<gene>
    <name evidence="6" type="ORF">MLD63_05540</name>
</gene>
<organism evidence="6 7">
    <name type="scientific">Paracoccus albicereus</name>
    <dbReference type="NCBI Taxonomy" id="2922394"/>
    <lineage>
        <taxon>Bacteria</taxon>
        <taxon>Pseudomonadati</taxon>
        <taxon>Pseudomonadota</taxon>
        <taxon>Alphaproteobacteria</taxon>
        <taxon>Rhodobacterales</taxon>
        <taxon>Paracoccaceae</taxon>
        <taxon>Paracoccus</taxon>
    </lineage>
</organism>
<name>A0ABT1MQB2_9RHOB</name>
<feature type="domain" description="Flavin reductase like" evidence="5">
    <location>
        <begin position="20"/>
        <end position="176"/>
    </location>
</feature>
<comment type="cofactor">
    <cofactor evidence="1">
        <name>FMN</name>
        <dbReference type="ChEBI" id="CHEBI:58210"/>
    </cofactor>
</comment>
<dbReference type="Pfam" id="PF01613">
    <property type="entry name" value="Flavin_Reduct"/>
    <property type="match status" value="1"/>
</dbReference>
<dbReference type="RefSeq" id="WP_255328899.1">
    <property type="nucleotide sequence ID" value="NZ_JAKZEU010000002.1"/>
</dbReference>
<keyword evidence="2" id="KW-0285">Flavoprotein</keyword>
<dbReference type="PANTHER" id="PTHR33798:SF5">
    <property type="entry name" value="FLAVIN REDUCTASE LIKE DOMAIN-CONTAINING PROTEIN"/>
    <property type="match status" value="1"/>
</dbReference>
<keyword evidence="3" id="KW-0288">FMN</keyword>
<dbReference type="SUPFAM" id="SSF50475">
    <property type="entry name" value="FMN-binding split barrel"/>
    <property type="match status" value="1"/>
</dbReference>
<dbReference type="InterPro" id="IPR012349">
    <property type="entry name" value="Split_barrel_FMN-bd"/>
</dbReference>
<evidence type="ECO:0000259" key="5">
    <source>
        <dbReference type="SMART" id="SM00903"/>
    </source>
</evidence>
<dbReference type="Proteomes" id="UP001203945">
    <property type="component" value="Unassembled WGS sequence"/>
</dbReference>
<dbReference type="PANTHER" id="PTHR33798">
    <property type="entry name" value="FLAVOPROTEIN OXYGENASE"/>
    <property type="match status" value="1"/>
</dbReference>
<evidence type="ECO:0000256" key="2">
    <source>
        <dbReference type="ARBA" id="ARBA00022630"/>
    </source>
</evidence>
<dbReference type="Gene3D" id="2.30.110.10">
    <property type="entry name" value="Electron Transport, Fmn-binding Protein, Chain A"/>
    <property type="match status" value="1"/>
</dbReference>
<protein>
    <submittedName>
        <fullName evidence="6">Flavin reductase family protein</fullName>
    </submittedName>
</protein>
<evidence type="ECO:0000256" key="4">
    <source>
        <dbReference type="ARBA" id="ARBA00038054"/>
    </source>
</evidence>
<dbReference type="SMART" id="SM00903">
    <property type="entry name" value="Flavin_Reduct"/>
    <property type="match status" value="1"/>
</dbReference>
<evidence type="ECO:0000313" key="6">
    <source>
        <dbReference type="EMBL" id="MCQ0969889.1"/>
    </source>
</evidence>
<comment type="caution">
    <text evidence="6">The sequence shown here is derived from an EMBL/GenBank/DDBJ whole genome shotgun (WGS) entry which is preliminary data.</text>
</comment>
<reference evidence="6 7" key="1">
    <citation type="submission" date="2022-03" db="EMBL/GenBank/DDBJ databases">
        <authorList>
            <person name="He Y."/>
        </authorList>
    </citation>
    <scope>NUCLEOTIDE SEQUENCE [LARGE SCALE GENOMIC DNA]</scope>
    <source>
        <strain evidence="6 7">TK19116</strain>
    </source>
</reference>
<dbReference type="EMBL" id="JAKZEU010000002">
    <property type="protein sequence ID" value="MCQ0969889.1"/>
    <property type="molecule type" value="Genomic_DNA"/>
</dbReference>
<comment type="similarity">
    <text evidence="4">Belongs to the flavoredoxin family.</text>
</comment>
<accession>A0ABT1MQB2</accession>
<evidence type="ECO:0000256" key="1">
    <source>
        <dbReference type="ARBA" id="ARBA00001917"/>
    </source>
</evidence>
<dbReference type="InterPro" id="IPR002563">
    <property type="entry name" value="Flavin_Rdtase-like_dom"/>
</dbReference>
<proteinExistence type="inferred from homology"/>
<sequence>MSSIDLAALDPRSRYKLLCAVVIPRPIAWVTTESKSGIVNAAPYSFFNVFGQDPALIVLGLENREGGEPKDTTRNIRDTGEFVVNILTPDLAAPMVETAAPYPADIGEPDTLGLSLAASARVAPPRLAAAPVALECRKMVSLSFSAERELLVGEALHLHARDGLIDEDTLRVEWGDDLPLARLFADRYARLVETDRHTIPDPRTKAGSDAV</sequence>
<evidence type="ECO:0000256" key="3">
    <source>
        <dbReference type="ARBA" id="ARBA00022643"/>
    </source>
</evidence>
<evidence type="ECO:0000313" key="7">
    <source>
        <dbReference type="Proteomes" id="UP001203945"/>
    </source>
</evidence>
<keyword evidence="7" id="KW-1185">Reference proteome</keyword>